<dbReference type="PANTHER" id="PTHR21180:SF32">
    <property type="entry name" value="ENDONUCLEASE_EXONUCLEASE_PHOSPHATASE FAMILY DOMAIN-CONTAINING PROTEIN 1"/>
    <property type="match status" value="1"/>
</dbReference>
<dbReference type="GO" id="GO:0003677">
    <property type="term" value="F:DNA binding"/>
    <property type="evidence" value="ECO:0007669"/>
    <property type="project" value="InterPro"/>
</dbReference>
<dbReference type="GO" id="GO:0015628">
    <property type="term" value="P:protein secretion by the type II secretion system"/>
    <property type="evidence" value="ECO:0007669"/>
    <property type="project" value="TreeGrafter"/>
</dbReference>
<dbReference type="SUPFAM" id="SSF142984">
    <property type="entry name" value="Nqo1 middle domain-like"/>
    <property type="match status" value="1"/>
</dbReference>
<reference evidence="3" key="1">
    <citation type="submission" date="2020-10" db="EMBL/GenBank/DDBJ databases">
        <authorList>
            <person name="Gilroy R."/>
        </authorList>
    </citation>
    <scope>NUCLEOTIDE SEQUENCE</scope>
    <source>
        <strain evidence="3">CHK195-15760</strain>
    </source>
</reference>
<dbReference type="Pfam" id="PF12836">
    <property type="entry name" value="HHH_3"/>
    <property type="match status" value="1"/>
</dbReference>
<dbReference type="InterPro" id="IPR010994">
    <property type="entry name" value="RuvA_2-like"/>
</dbReference>
<dbReference type="GO" id="GO:0015627">
    <property type="term" value="C:type II protein secretion system complex"/>
    <property type="evidence" value="ECO:0007669"/>
    <property type="project" value="TreeGrafter"/>
</dbReference>
<dbReference type="NCBIfam" id="TIGR00426">
    <property type="entry name" value="competence protein ComEA helix-hairpin-helix repeat region"/>
    <property type="match status" value="1"/>
</dbReference>
<name>A0A9D1M113_9FIRM</name>
<feature type="domain" description="Helix-hairpin-helix DNA-binding motif class 1" evidence="2">
    <location>
        <begin position="216"/>
        <end position="235"/>
    </location>
</feature>
<dbReference type="GO" id="GO:0006281">
    <property type="term" value="P:DNA repair"/>
    <property type="evidence" value="ECO:0007669"/>
    <property type="project" value="InterPro"/>
</dbReference>
<dbReference type="InterPro" id="IPR019554">
    <property type="entry name" value="Soluble_ligand-bd"/>
</dbReference>
<dbReference type="SUPFAM" id="SSF47781">
    <property type="entry name" value="RuvA domain 2-like"/>
    <property type="match status" value="1"/>
</dbReference>
<keyword evidence="1" id="KW-0472">Membrane</keyword>
<keyword evidence="1" id="KW-1133">Transmembrane helix</keyword>
<dbReference type="InterPro" id="IPR051675">
    <property type="entry name" value="Endo/Exo/Phosphatase_dom_1"/>
</dbReference>
<dbReference type="Gene3D" id="1.10.150.310">
    <property type="entry name" value="Tex RuvX-like domain-like"/>
    <property type="match status" value="1"/>
</dbReference>
<dbReference type="SMART" id="SM00278">
    <property type="entry name" value="HhH1"/>
    <property type="match status" value="2"/>
</dbReference>
<dbReference type="AlphaFoldDB" id="A0A9D1M113"/>
<feature type="transmembrane region" description="Helical" evidence="1">
    <location>
        <begin position="9"/>
        <end position="29"/>
    </location>
</feature>
<sequence>MIQITKKQFIIIISIILIIVISIGTYLLYQNSFSDFDYSDLEEGQNILENETSTSPNDISSDSSNLQPSSSSNELIIVHITGHVNSPGIVKLPDGSRISDAIDSAGGTTAEADLSPINLAYRLEDGQKVYIPSLQEVKERKQETTSSEDYISQDSGDSVILEENSYSKEGNQQSQDKININSATQTQLELIPGVGPSTALKIIEYRNTNGKFESIEDIKSVKGIGDTKFENMKEYICIK</sequence>
<comment type="caution">
    <text evidence="3">The sequence shown here is derived from an EMBL/GenBank/DDBJ whole genome shotgun (WGS) entry which is preliminary data.</text>
</comment>
<dbReference type="EMBL" id="DVNH01000029">
    <property type="protein sequence ID" value="HIU51868.1"/>
    <property type="molecule type" value="Genomic_DNA"/>
</dbReference>
<proteinExistence type="predicted"/>
<protein>
    <submittedName>
        <fullName evidence="3">Helix-hairpin-helix domain-containing protein</fullName>
    </submittedName>
</protein>
<dbReference type="PANTHER" id="PTHR21180">
    <property type="entry name" value="ENDONUCLEASE/EXONUCLEASE/PHOSPHATASE FAMILY DOMAIN-CONTAINING PROTEIN 1"/>
    <property type="match status" value="1"/>
</dbReference>
<evidence type="ECO:0000259" key="2">
    <source>
        <dbReference type="SMART" id="SM00278"/>
    </source>
</evidence>
<dbReference type="InterPro" id="IPR004509">
    <property type="entry name" value="Competence_ComEA_HhH"/>
</dbReference>
<dbReference type="Gene3D" id="3.10.560.10">
    <property type="entry name" value="Outer membrane lipoprotein wza domain like"/>
    <property type="match status" value="1"/>
</dbReference>
<reference evidence="3" key="2">
    <citation type="journal article" date="2021" name="PeerJ">
        <title>Extensive microbial diversity within the chicken gut microbiome revealed by metagenomics and culture.</title>
        <authorList>
            <person name="Gilroy R."/>
            <person name="Ravi A."/>
            <person name="Getino M."/>
            <person name="Pursley I."/>
            <person name="Horton D.L."/>
            <person name="Alikhan N.F."/>
            <person name="Baker D."/>
            <person name="Gharbi K."/>
            <person name="Hall N."/>
            <person name="Watson M."/>
            <person name="Adriaenssens E.M."/>
            <person name="Foster-Nyarko E."/>
            <person name="Jarju S."/>
            <person name="Secka A."/>
            <person name="Antonio M."/>
            <person name="Oren A."/>
            <person name="Chaudhuri R.R."/>
            <person name="La Ragione R."/>
            <person name="Hildebrand F."/>
            <person name="Pallen M.J."/>
        </authorList>
    </citation>
    <scope>NUCLEOTIDE SEQUENCE</scope>
    <source>
        <strain evidence="3">CHK195-15760</strain>
    </source>
</reference>
<evidence type="ECO:0000313" key="4">
    <source>
        <dbReference type="Proteomes" id="UP000824093"/>
    </source>
</evidence>
<dbReference type="Proteomes" id="UP000824093">
    <property type="component" value="Unassembled WGS sequence"/>
</dbReference>
<evidence type="ECO:0000313" key="3">
    <source>
        <dbReference type="EMBL" id="HIU51868.1"/>
    </source>
</evidence>
<gene>
    <name evidence="3" type="ORF">IAB70_04530</name>
</gene>
<organism evidence="3 4">
    <name type="scientific">Candidatus Merdicola faecigallinarum</name>
    <dbReference type="NCBI Taxonomy" id="2840862"/>
    <lineage>
        <taxon>Bacteria</taxon>
        <taxon>Bacillati</taxon>
        <taxon>Bacillota</taxon>
        <taxon>Clostridia</taxon>
        <taxon>Candidatus Merdicola</taxon>
    </lineage>
</organism>
<feature type="domain" description="Helix-hairpin-helix DNA-binding motif class 1" evidence="2">
    <location>
        <begin position="186"/>
        <end position="205"/>
    </location>
</feature>
<dbReference type="Pfam" id="PF10531">
    <property type="entry name" value="SLBB"/>
    <property type="match status" value="1"/>
</dbReference>
<evidence type="ECO:0000256" key="1">
    <source>
        <dbReference type="SAM" id="Phobius"/>
    </source>
</evidence>
<accession>A0A9D1M113</accession>
<dbReference type="InterPro" id="IPR003583">
    <property type="entry name" value="Hlx-hairpin-Hlx_DNA-bd_motif"/>
</dbReference>
<keyword evidence="1" id="KW-0812">Transmembrane</keyword>